<feature type="region of interest" description="Disordered" evidence="1">
    <location>
        <begin position="102"/>
        <end position="139"/>
    </location>
</feature>
<dbReference type="HOGENOM" id="CLU_919535_0_0_1"/>
<reference evidence="3" key="1">
    <citation type="journal article" date="2011" name="Nature">
        <title>Genome sequence and analysis of the tuber crop potato.</title>
        <authorList>
            <consortium name="The Potato Genome Sequencing Consortium"/>
        </authorList>
    </citation>
    <scope>NUCLEOTIDE SEQUENCE [LARGE SCALE GENOMIC DNA]</scope>
    <source>
        <strain evidence="3">cv. DM1-3 516 R44</strain>
    </source>
</reference>
<evidence type="ECO:0000256" key="1">
    <source>
        <dbReference type="SAM" id="MobiDB-lite"/>
    </source>
</evidence>
<dbReference type="AlphaFoldDB" id="M1DQG9"/>
<dbReference type="Proteomes" id="UP000011115">
    <property type="component" value="Unassembled WGS sequence"/>
</dbReference>
<evidence type="ECO:0008006" key="4">
    <source>
        <dbReference type="Google" id="ProtNLM"/>
    </source>
</evidence>
<dbReference type="InParanoid" id="M1DQG9"/>
<dbReference type="EnsemblPlants" id="PGSC0003DMT400092759">
    <property type="protein sequence ID" value="PGSC0003DMT400092759"/>
    <property type="gene ID" value="PGSC0003DMG400042330"/>
</dbReference>
<keyword evidence="3" id="KW-1185">Reference proteome</keyword>
<evidence type="ECO:0000313" key="3">
    <source>
        <dbReference type="Proteomes" id="UP000011115"/>
    </source>
</evidence>
<proteinExistence type="predicted"/>
<feature type="region of interest" description="Disordered" evidence="1">
    <location>
        <begin position="179"/>
        <end position="230"/>
    </location>
</feature>
<evidence type="ECO:0000313" key="2">
    <source>
        <dbReference type="EnsemblPlants" id="PGSC0003DMT400092759"/>
    </source>
</evidence>
<accession>M1DQG9</accession>
<name>M1DQG9_SOLTU</name>
<protein>
    <recommendedName>
        <fullName evidence="4">Integrase core domain containing protein</fullName>
    </recommendedName>
</protein>
<dbReference type="PaxDb" id="4113-PGSC0003DMT400092759"/>
<sequence>MADQIFPGGLSQLPFAVATQLLDHMAMTNKEAKKDHTLATLLTQLDLVTKKNMELQASNKRKNLYVPPHERIKPNARANCRHADSVGDNDLFRHLDPQLNRGPVKLGEGIDRSAHCRRASPGSPKASRESPKASGESPKGISHLQLAIVFKQILSVSPTLLAKAIWHFAELIDMARPKVAGRNEPPQGKEKGIILNEDGAASRERTTKHSTSGGKGKGKGKALASSEASTDSDGIYDTYLTTLESESEHQDPQPLESYDDEQVVVCKAELCSKKLHDPSRIRTPQAAFPPPALEQAMVLEPPI</sequence>
<reference evidence="2" key="2">
    <citation type="submission" date="2015-06" db="UniProtKB">
        <authorList>
            <consortium name="EnsemblPlants"/>
        </authorList>
    </citation>
    <scope>IDENTIFICATION</scope>
    <source>
        <strain evidence="2">DM1-3 516 R44</strain>
    </source>
</reference>
<dbReference type="Gramene" id="PGSC0003DMT400092759">
    <property type="protein sequence ID" value="PGSC0003DMT400092759"/>
    <property type="gene ID" value="PGSC0003DMG400042330"/>
</dbReference>
<organism evidence="2 3">
    <name type="scientific">Solanum tuberosum</name>
    <name type="common">Potato</name>
    <dbReference type="NCBI Taxonomy" id="4113"/>
    <lineage>
        <taxon>Eukaryota</taxon>
        <taxon>Viridiplantae</taxon>
        <taxon>Streptophyta</taxon>
        <taxon>Embryophyta</taxon>
        <taxon>Tracheophyta</taxon>
        <taxon>Spermatophyta</taxon>
        <taxon>Magnoliopsida</taxon>
        <taxon>eudicotyledons</taxon>
        <taxon>Gunneridae</taxon>
        <taxon>Pentapetalae</taxon>
        <taxon>asterids</taxon>
        <taxon>lamiids</taxon>
        <taxon>Solanales</taxon>
        <taxon>Solanaceae</taxon>
        <taxon>Solanoideae</taxon>
        <taxon>Solaneae</taxon>
        <taxon>Solanum</taxon>
    </lineage>
</organism>